<dbReference type="EMBL" id="UAVS01000001">
    <property type="protein sequence ID" value="SQA93159.1"/>
    <property type="molecule type" value="Genomic_DNA"/>
</dbReference>
<dbReference type="Proteomes" id="UP000250169">
    <property type="component" value="Unassembled WGS sequence"/>
</dbReference>
<proteinExistence type="predicted"/>
<reference evidence="1 2" key="1">
    <citation type="submission" date="2018-06" db="EMBL/GenBank/DDBJ databases">
        <authorList>
            <consortium name="Pathogen Informatics"/>
            <person name="Doyle S."/>
        </authorList>
    </citation>
    <scope>NUCLEOTIDE SEQUENCE [LARGE SCALE GENOMIC DNA]</scope>
    <source>
        <strain evidence="1 2">NCTC11545</strain>
    </source>
</reference>
<dbReference type="RefSeq" id="WP_111972133.1">
    <property type="nucleotide sequence ID" value="NZ_UAVS01000001.1"/>
</dbReference>
<sequence length="550" mass="65699">MLIQRLQFRDVFPEEEKKDLIDYLKKISKSTLEETISFLNKDELPNYDNFFSNKDVRGEIISKVQECRQNKYTQGNPVVFSTEANLYIVETIIANKKQLLDENTLGRDTDRDTDRDELNMFKSVLWVNEFLNQKEKNITSPNESNMCQIAQAFITLKFSTADLGLYDDIKKELHNLLYASFYKLKELINFLEQGKYNNYLDEIYNNFNVANQKELLTRVAELYVNVVMNVGKYGFFEVEDYDQQNFLDSLIAKKIKVEDDFINIRNYPVYKKTDGTYIVLNPFFIMDKFTISLKFFLAKFFGNNIQGEFSNFYNKDFSEKFLMYNLFDSIFDYKYFVKKKTFGEEEVDDEPDYYFRYNNKIFIFEYKDILINKNVKVSRNIEIILSELKKKLLQDNSSDKGIGQLVKHINNIDNNHFPFDDRINTSKSLKIYPILVLSDRKLEILGINYQFNQWFRDELGDLSHKNIKVQDLVVMSLDSFIVFKNKFKQDKENFRKMLDRHITEMKKKEKYNHTLENEKKIQKKLLPFSARFINEGFADKDFKEMFEEYC</sequence>
<organism evidence="1 2">
    <name type="scientific">Capnocytophaga ochracea</name>
    <dbReference type="NCBI Taxonomy" id="1018"/>
    <lineage>
        <taxon>Bacteria</taxon>
        <taxon>Pseudomonadati</taxon>
        <taxon>Bacteroidota</taxon>
        <taxon>Flavobacteriia</taxon>
        <taxon>Flavobacteriales</taxon>
        <taxon>Flavobacteriaceae</taxon>
        <taxon>Capnocytophaga</taxon>
    </lineage>
</organism>
<dbReference type="AlphaFoldDB" id="A0A2X2UUJ6"/>
<protein>
    <submittedName>
        <fullName evidence="1">Uncharacterized protein</fullName>
    </submittedName>
</protein>
<evidence type="ECO:0000313" key="2">
    <source>
        <dbReference type="Proteomes" id="UP000250169"/>
    </source>
</evidence>
<accession>A0A2X2UUJ6</accession>
<name>A0A2X2UUJ6_CAPOC</name>
<evidence type="ECO:0000313" key="1">
    <source>
        <dbReference type="EMBL" id="SQA93159.1"/>
    </source>
</evidence>
<gene>
    <name evidence="1" type="ORF">NCTC11545_00524</name>
</gene>